<evidence type="ECO:0000313" key="1">
    <source>
        <dbReference type="EMBL" id="MDA5623815.1"/>
    </source>
</evidence>
<gene>
    <name evidence="3" type="ORF">C2800_10615</name>
    <name evidence="1" type="ORF">NM948_09720</name>
    <name evidence="2" type="ORF">NQF69_08920</name>
</gene>
<proteinExistence type="predicted"/>
<dbReference type="Pfam" id="PF08905">
    <property type="entry name" value="DUF1850"/>
    <property type="match status" value="1"/>
</dbReference>
<evidence type="ECO:0000313" key="4">
    <source>
        <dbReference type="Proteomes" id="UP000540079"/>
    </source>
</evidence>
<reference evidence="3 4" key="1">
    <citation type="journal article" date="2018" name="Front. Microbiol.">
        <title>Genetic and Phylogenetic Characteristics of Pasteurella multocida Isolates From Different Host Species.</title>
        <authorList>
            <person name="Peng Z."/>
            <person name="Liang W."/>
            <person name="Wang F."/>
            <person name="Xu Z."/>
            <person name="Xie Z."/>
            <person name="Lian Z."/>
            <person name="Hua L."/>
            <person name="Zhou R."/>
            <person name="Chen H."/>
            <person name="Wu B."/>
        </authorList>
    </citation>
    <scope>NUCLEOTIDE SEQUENCE [LARGE SCALE GENOMIC DNA]</scope>
    <source>
        <strain evidence="3 4">HNA06</strain>
    </source>
</reference>
<dbReference type="EMBL" id="JANJHC010000024">
    <property type="protein sequence ID" value="MDA5623815.1"/>
    <property type="molecule type" value="Genomic_DNA"/>
</dbReference>
<dbReference type="RefSeq" id="WP_005735696.1">
    <property type="nucleotide sequence ID" value="NZ_AP025519.1"/>
</dbReference>
<accession>A0A1D2NZB9</accession>
<dbReference type="EMBL" id="JANIEN010000010">
    <property type="protein sequence ID" value="MDT3452892.1"/>
    <property type="molecule type" value="Genomic_DNA"/>
</dbReference>
<reference evidence="2" key="3">
    <citation type="submission" date="2022-07" db="EMBL/GenBank/DDBJ databases">
        <title>Sequence of Pasteurella multocoda 17BRD-035.</title>
        <authorList>
            <person name="Roy Chowdhury P."/>
            <person name="Alhamami T."/>
            <person name="Trott D.J."/>
            <person name="Djordvevic S.P."/>
        </authorList>
    </citation>
    <scope>NUCLEOTIDE SEQUENCE</scope>
    <source>
        <strain evidence="2">17BRD-035</strain>
    </source>
</reference>
<protein>
    <submittedName>
        <fullName evidence="3">DUF1850 domain-containing protein</fullName>
    </submittedName>
</protein>
<dbReference type="Proteomes" id="UP000540079">
    <property type="component" value="Unassembled WGS sequence"/>
</dbReference>
<comment type="caution">
    <text evidence="3">The sequence shown here is derived from an EMBL/GenBank/DDBJ whole genome shotgun (WGS) entry which is preliminary data.</text>
</comment>
<dbReference type="InterPro" id="IPR015001">
    <property type="entry name" value="DUF1850"/>
</dbReference>
<sequence>MLSKRSKLMWGLAAFTLLAGLLPVNYLVVTTAQTRCYLRAPEFSLQWRHSVEHQLWQEHYRHDGKRLFLYQTWLQTFGAGTPSQGTSLVNVPPGYIGYEQQVTFAELDWVVSRRMEGTINSANWHFPIYQTLPDYSTVNIKPTQSPLILFLLGSACNDG</sequence>
<evidence type="ECO:0000313" key="2">
    <source>
        <dbReference type="EMBL" id="MDT3452892.1"/>
    </source>
</evidence>
<dbReference type="Proteomes" id="UP001145481">
    <property type="component" value="Unassembled WGS sequence"/>
</dbReference>
<reference evidence="1" key="2">
    <citation type="submission" date="2022-07" db="EMBL/GenBank/DDBJ databases">
        <title>Genome-based characterization of novel serogroup A variants of Pasteurella multocida.</title>
        <authorList>
            <person name="Prajapati A."/>
            <person name="Yogisharadhya R."/>
            <person name="Mohanty N."/>
            <person name="Chanda M."/>
            <person name="Mendem S.K."/>
            <person name="Siddaramappa S."/>
            <person name="Shivachandra S.B."/>
        </authorList>
    </citation>
    <scope>NUCLEOTIDE SEQUENCE</scope>
    <source>
        <strain evidence="1">NIVEDIPm19</strain>
    </source>
</reference>
<organism evidence="3 4">
    <name type="scientific">Pasteurella multocida</name>
    <dbReference type="NCBI Taxonomy" id="747"/>
    <lineage>
        <taxon>Bacteria</taxon>
        <taxon>Pseudomonadati</taxon>
        <taxon>Pseudomonadota</taxon>
        <taxon>Gammaproteobacteria</taxon>
        <taxon>Pasteurellales</taxon>
        <taxon>Pasteurellaceae</taxon>
        <taxon>Pasteurella</taxon>
    </lineage>
</organism>
<dbReference type="AlphaFoldDB" id="A0A1D2NZB9"/>
<dbReference type="EMBL" id="PPVL01000011">
    <property type="protein sequence ID" value="NNI79860.1"/>
    <property type="molecule type" value="Genomic_DNA"/>
</dbReference>
<name>A0A1D2NZB9_PASMD</name>
<dbReference type="Proteomes" id="UP001182304">
    <property type="component" value="Unassembled WGS sequence"/>
</dbReference>
<evidence type="ECO:0000313" key="3">
    <source>
        <dbReference type="EMBL" id="NNI79860.1"/>
    </source>
</evidence>